<dbReference type="SUPFAM" id="SSF51011">
    <property type="entry name" value="Glycosyl hydrolase domain"/>
    <property type="match status" value="1"/>
</dbReference>
<proteinExistence type="inferred from homology"/>
<dbReference type="InterPro" id="IPR017853">
    <property type="entry name" value="GH"/>
</dbReference>
<keyword evidence="13" id="KW-1185">Reference proteome</keyword>
<organism evidence="12 13">
    <name type="scientific">Neohortaea acidophila</name>
    <dbReference type="NCBI Taxonomy" id="245834"/>
    <lineage>
        <taxon>Eukaryota</taxon>
        <taxon>Fungi</taxon>
        <taxon>Dikarya</taxon>
        <taxon>Ascomycota</taxon>
        <taxon>Pezizomycotina</taxon>
        <taxon>Dothideomycetes</taxon>
        <taxon>Dothideomycetidae</taxon>
        <taxon>Mycosphaerellales</taxon>
        <taxon>Teratosphaeriaceae</taxon>
        <taxon>Neohortaea</taxon>
    </lineage>
</organism>
<gene>
    <name evidence="12" type="ORF">BDY17DRAFT_316021</name>
</gene>
<evidence type="ECO:0000256" key="8">
    <source>
        <dbReference type="RuleBase" id="RU000675"/>
    </source>
</evidence>
<comment type="similarity">
    <text evidence="2 9">Belongs to the glycosyl hydrolase 35 family.</text>
</comment>
<evidence type="ECO:0000256" key="10">
    <source>
        <dbReference type="SAM" id="SignalP"/>
    </source>
</evidence>
<evidence type="ECO:0000256" key="7">
    <source>
        <dbReference type="ARBA" id="ARBA00023295"/>
    </source>
</evidence>
<dbReference type="EMBL" id="MU001634">
    <property type="protein sequence ID" value="KAF2483799.1"/>
    <property type="molecule type" value="Genomic_DNA"/>
</dbReference>
<keyword evidence="4 10" id="KW-0732">Signal</keyword>
<protein>
    <recommendedName>
        <fullName evidence="3 8">Beta-galactosidase</fullName>
        <ecNumber evidence="3 8">3.2.1.23</ecNumber>
    </recommendedName>
</protein>
<dbReference type="SUPFAM" id="SSF117100">
    <property type="entry name" value="Beta-galactosidase LacA, domain 3"/>
    <property type="match status" value="1"/>
</dbReference>
<dbReference type="Gene3D" id="2.60.120.260">
    <property type="entry name" value="Galactose-binding domain-like"/>
    <property type="match status" value="2"/>
</dbReference>
<dbReference type="InterPro" id="IPR025300">
    <property type="entry name" value="BetaGal_jelly_roll_dom"/>
</dbReference>
<dbReference type="RefSeq" id="XP_033590369.1">
    <property type="nucleotide sequence ID" value="XM_033735977.1"/>
</dbReference>
<dbReference type="SUPFAM" id="SSF49785">
    <property type="entry name" value="Galactose-binding domain-like"/>
    <property type="match status" value="2"/>
</dbReference>
<accession>A0A6A6PVU5</accession>
<evidence type="ECO:0000256" key="1">
    <source>
        <dbReference type="ARBA" id="ARBA00001412"/>
    </source>
</evidence>
<evidence type="ECO:0000259" key="11">
    <source>
        <dbReference type="SMART" id="SM01029"/>
    </source>
</evidence>
<evidence type="ECO:0000256" key="9">
    <source>
        <dbReference type="RuleBase" id="RU003679"/>
    </source>
</evidence>
<evidence type="ECO:0000313" key="13">
    <source>
        <dbReference type="Proteomes" id="UP000799767"/>
    </source>
</evidence>
<keyword evidence="7 8" id="KW-0326">Glycosidase</keyword>
<dbReference type="InterPro" id="IPR036833">
    <property type="entry name" value="BetaGal_dom3_sf"/>
</dbReference>
<dbReference type="AlphaFoldDB" id="A0A6A6PVU5"/>
<dbReference type="EC" id="3.2.1.23" evidence="3 8"/>
<dbReference type="InterPro" id="IPR019801">
    <property type="entry name" value="Glyco_hydro_35_CS"/>
</dbReference>
<keyword evidence="6" id="KW-0325">Glycoprotein</keyword>
<evidence type="ECO:0000256" key="2">
    <source>
        <dbReference type="ARBA" id="ARBA00009809"/>
    </source>
</evidence>
<dbReference type="SUPFAM" id="SSF51445">
    <property type="entry name" value="(Trans)glycosidases"/>
    <property type="match status" value="1"/>
</dbReference>
<dbReference type="Pfam" id="PF13363">
    <property type="entry name" value="BetaGal_dom3"/>
    <property type="match status" value="1"/>
</dbReference>
<dbReference type="GeneID" id="54476979"/>
<dbReference type="Proteomes" id="UP000799767">
    <property type="component" value="Unassembled WGS sequence"/>
</dbReference>
<feature type="domain" description="Beta-galactosidase" evidence="11">
    <location>
        <begin position="348"/>
        <end position="514"/>
    </location>
</feature>
<feature type="signal peptide" evidence="10">
    <location>
        <begin position="1"/>
        <end position="21"/>
    </location>
</feature>
<keyword evidence="5 8" id="KW-0378">Hydrolase</keyword>
<dbReference type="InterPro" id="IPR031330">
    <property type="entry name" value="Gly_Hdrlase_35_cat"/>
</dbReference>
<evidence type="ECO:0000256" key="6">
    <source>
        <dbReference type="ARBA" id="ARBA00023180"/>
    </source>
</evidence>
<dbReference type="GO" id="GO:0005975">
    <property type="term" value="P:carbohydrate metabolic process"/>
    <property type="evidence" value="ECO:0007669"/>
    <property type="project" value="InterPro"/>
</dbReference>
<name>A0A6A6PVU5_9PEZI</name>
<evidence type="ECO:0000256" key="4">
    <source>
        <dbReference type="ARBA" id="ARBA00022729"/>
    </source>
</evidence>
<dbReference type="Pfam" id="PF01301">
    <property type="entry name" value="Glyco_hydro_35"/>
    <property type="match status" value="1"/>
</dbReference>
<dbReference type="GO" id="GO:0004565">
    <property type="term" value="F:beta-galactosidase activity"/>
    <property type="evidence" value="ECO:0007669"/>
    <property type="project" value="UniProtKB-EC"/>
</dbReference>
<sequence length="941" mass="103618">MRFPSLSSLAALSALASSCLGLVIRETIPPNSGVVTFDKHSLFVRGERVILYAGEYHPFRQAVPDLWLDIFQKMRAMSYTTASFYVDWFLLEGEQGVFRADGVFDIANFIDMAKQLESISLLWRPGPYINGETAGGGMPGWIRRVPGAPRTMQPDNKGFQNASLNYWTNICKILADGKIDNGGPVIMVQIENEYVFTNGYTYQPEYLQKYEDVCRLAGVVVPFSYNDITRPAAAGQFAYGKGVGSVEVYGQDSYPLGFGCGDPSYWPPPGYGLGFPENYATLHAYQGGAIDGWGGYGYDQCAIVVDGSAERLLYLTAVEFVTTVQSIYMTYGGTNWGNLGQPYGYTSYDYGAAIAENRTITREKYGAAADYTSYNQVSYNLTVPTSLGNITFPQTILQLVLNGRDAKLHHVDYSIGNNVSIWYSSPDIFAYSADQSGKSVLVVYGGYAANSEPQELAFINTNLAKPTVVEANNVTFSKVKDHPVMSWTDSPTRRVVNYAKALVYILDRDSAVNYWRIQLSNSTARPYTNPNAPSIIITGGQLIRTAKLSGRSVSIMGDVKPIAFEIIAGMPKNLMAFAKTSTGTITFNVTYTAPTVSLPNLNTLDWKYIDDFPELQLSYDDSKWPKANIIHSPNDEFDQGTPTSLSASDYGLNTDSLIYRGHFNATGNETFFAIDTAGGLAFPTQCFFNGHYIGGNTSYWAGNAYDINRSDNYSIVTPLKPGPAVITMLIDHMGMDEQPHVGNVQFKLIRGISHYQLDGHNQSDITWVLTGNLGGEKYYDKSRGPLNEGGVYAERHGYHLPKAPTSSWASGKPTDGLTQVGNRFYYATFDLDLPEGYDIPLSVVFSNGDNANSYYRVRMFINGWNFGKYVPNVGPQTNFPVPEGILNYRGTNYIALGLWAMNPDGDALGSIDLVAGQPIQWGYKTPALVNGTDYEPRAGVY</sequence>
<dbReference type="SMART" id="SM01029">
    <property type="entry name" value="BetaGal_dom2"/>
    <property type="match status" value="1"/>
</dbReference>
<dbReference type="PROSITE" id="PS51257">
    <property type="entry name" value="PROKAR_LIPOPROTEIN"/>
    <property type="match status" value="1"/>
</dbReference>
<feature type="chain" id="PRO_5025330169" description="Beta-galactosidase" evidence="10">
    <location>
        <begin position="22"/>
        <end position="941"/>
    </location>
</feature>
<evidence type="ECO:0000313" key="12">
    <source>
        <dbReference type="EMBL" id="KAF2483799.1"/>
    </source>
</evidence>
<dbReference type="InterPro" id="IPR018954">
    <property type="entry name" value="Betagal_dom2"/>
</dbReference>
<evidence type="ECO:0000256" key="3">
    <source>
        <dbReference type="ARBA" id="ARBA00012756"/>
    </source>
</evidence>
<comment type="catalytic activity">
    <reaction evidence="1 8">
        <text>Hydrolysis of terminal non-reducing beta-D-galactose residues in beta-D-galactosides.</text>
        <dbReference type="EC" id="3.2.1.23"/>
    </reaction>
</comment>
<dbReference type="InterPro" id="IPR025972">
    <property type="entry name" value="BetaGal_dom3"/>
</dbReference>
<dbReference type="InterPro" id="IPR008979">
    <property type="entry name" value="Galactose-bd-like_sf"/>
</dbReference>
<dbReference type="InterPro" id="IPR001944">
    <property type="entry name" value="Glycoside_Hdrlase_35"/>
</dbReference>
<dbReference type="OrthoDB" id="1657402at2759"/>
<dbReference type="PRINTS" id="PR00742">
    <property type="entry name" value="GLHYDRLASE35"/>
</dbReference>
<dbReference type="PROSITE" id="PS01182">
    <property type="entry name" value="GLYCOSYL_HYDROL_F35"/>
    <property type="match status" value="1"/>
</dbReference>
<dbReference type="PANTHER" id="PTHR23421">
    <property type="entry name" value="BETA-GALACTOSIDASE RELATED"/>
    <property type="match status" value="1"/>
</dbReference>
<dbReference type="Pfam" id="PF13364">
    <property type="entry name" value="BetaGal_ABD2"/>
    <property type="match status" value="2"/>
</dbReference>
<evidence type="ECO:0000256" key="5">
    <source>
        <dbReference type="ARBA" id="ARBA00022801"/>
    </source>
</evidence>
<reference evidence="12" key="1">
    <citation type="journal article" date="2020" name="Stud. Mycol.">
        <title>101 Dothideomycetes genomes: a test case for predicting lifestyles and emergence of pathogens.</title>
        <authorList>
            <person name="Haridas S."/>
            <person name="Albert R."/>
            <person name="Binder M."/>
            <person name="Bloem J."/>
            <person name="Labutti K."/>
            <person name="Salamov A."/>
            <person name="Andreopoulos B."/>
            <person name="Baker S."/>
            <person name="Barry K."/>
            <person name="Bills G."/>
            <person name="Bluhm B."/>
            <person name="Cannon C."/>
            <person name="Castanera R."/>
            <person name="Culley D."/>
            <person name="Daum C."/>
            <person name="Ezra D."/>
            <person name="Gonzalez J."/>
            <person name="Henrissat B."/>
            <person name="Kuo A."/>
            <person name="Liang C."/>
            <person name="Lipzen A."/>
            <person name="Lutzoni F."/>
            <person name="Magnuson J."/>
            <person name="Mondo S."/>
            <person name="Nolan M."/>
            <person name="Ohm R."/>
            <person name="Pangilinan J."/>
            <person name="Park H.-J."/>
            <person name="Ramirez L."/>
            <person name="Alfaro M."/>
            <person name="Sun H."/>
            <person name="Tritt A."/>
            <person name="Yoshinaga Y."/>
            <person name="Zwiers L.-H."/>
            <person name="Turgeon B."/>
            <person name="Goodwin S."/>
            <person name="Spatafora J."/>
            <person name="Crous P."/>
            <person name="Grigoriev I."/>
        </authorList>
    </citation>
    <scope>NUCLEOTIDE SEQUENCE</scope>
    <source>
        <strain evidence="12">CBS 113389</strain>
    </source>
</reference>
<dbReference type="Gene3D" id="2.60.390.10">
    <property type="entry name" value="Beta-galactosidase, domain 3"/>
    <property type="match status" value="1"/>
</dbReference>
<dbReference type="Pfam" id="PF10435">
    <property type="entry name" value="BetaGal_dom2"/>
    <property type="match status" value="1"/>
</dbReference>
<dbReference type="Gene3D" id="3.20.20.80">
    <property type="entry name" value="Glycosidases"/>
    <property type="match status" value="1"/>
</dbReference>